<protein>
    <recommendedName>
        <fullName evidence="3">F-box domain-containing protein</fullName>
    </recommendedName>
</protein>
<sequence length="217" mass="24658">MTLDLVDLPVEVLNDILDHAYGTDIDPSDHLDKPRLIRLLLVSRKWYQAFLAHVYSSWSFNGACHTYRSLWCFLRTVLTRPHIADLVQTLNVGNWGLGTPFYLPHDTFEASRAERSIFSEAIRSAGIHHLEDEIQGNSPPAALELVHHRPLMALLLVSLPNVSRMYAHIPDSDPYLKAVLGDCLNSSMLDTLQELYQHIWTSNLLPASSRYSRSNIE</sequence>
<organism evidence="1 2">
    <name type="scientific">Aspergillus keveii</name>
    <dbReference type="NCBI Taxonomy" id="714993"/>
    <lineage>
        <taxon>Eukaryota</taxon>
        <taxon>Fungi</taxon>
        <taxon>Dikarya</taxon>
        <taxon>Ascomycota</taxon>
        <taxon>Pezizomycotina</taxon>
        <taxon>Eurotiomycetes</taxon>
        <taxon>Eurotiomycetidae</taxon>
        <taxon>Eurotiales</taxon>
        <taxon>Aspergillaceae</taxon>
        <taxon>Aspergillus</taxon>
        <taxon>Aspergillus subgen. Nidulantes</taxon>
    </lineage>
</organism>
<evidence type="ECO:0008006" key="3">
    <source>
        <dbReference type="Google" id="ProtNLM"/>
    </source>
</evidence>
<name>A0ABR4FN37_9EURO</name>
<evidence type="ECO:0000313" key="1">
    <source>
        <dbReference type="EMBL" id="KAL2784654.1"/>
    </source>
</evidence>
<gene>
    <name evidence="1" type="ORF">BJX66DRAFT_84132</name>
</gene>
<evidence type="ECO:0000313" key="2">
    <source>
        <dbReference type="Proteomes" id="UP001610563"/>
    </source>
</evidence>
<reference evidence="1 2" key="1">
    <citation type="submission" date="2024-07" db="EMBL/GenBank/DDBJ databases">
        <title>Section-level genome sequencing and comparative genomics of Aspergillus sections Usti and Cavernicolus.</title>
        <authorList>
            <consortium name="Lawrence Berkeley National Laboratory"/>
            <person name="Nybo J.L."/>
            <person name="Vesth T.C."/>
            <person name="Theobald S."/>
            <person name="Frisvad J.C."/>
            <person name="Larsen T.O."/>
            <person name="Kjaerboelling I."/>
            <person name="Rothschild-Mancinelli K."/>
            <person name="Lyhne E.K."/>
            <person name="Kogle M.E."/>
            <person name="Barry K."/>
            <person name="Clum A."/>
            <person name="Na H."/>
            <person name="Ledsgaard L."/>
            <person name="Lin J."/>
            <person name="Lipzen A."/>
            <person name="Kuo A."/>
            <person name="Riley R."/>
            <person name="Mondo S."/>
            <person name="Labutti K."/>
            <person name="Haridas S."/>
            <person name="Pangalinan J."/>
            <person name="Salamov A.A."/>
            <person name="Simmons B.A."/>
            <person name="Magnuson J.K."/>
            <person name="Chen J."/>
            <person name="Drula E."/>
            <person name="Henrissat B."/>
            <person name="Wiebenga A."/>
            <person name="Lubbers R.J."/>
            <person name="Gomes A.C."/>
            <person name="Makela M.R."/>
            <person name="Stajich J."/>
            <person name="Grigoriev I.V."/>
            <person name="Mortensen U.H."/>
            <person name="De Vries R.P."/>
            <person name="Baker S.E."/>
            <person name="Andersen M.R."/>
        </authorList>
    </citation>
    <scope>NUCLEOTIDE SEQUENCE [LARGE SCALE GENOMIC DNA]</scope>
    <source>
        <strain evidence="1 2">CBS 209.92</strain>
    </source>
</reference>
<accession>A0ABR4FN37</accession>
<dbReference type="Proteomes" id="UP001610563">
    <property type="component" value="Unassembled WGS sequence"/>
</dbReference>
<keyword evidence="2" id="KW-1185">Reference proteome</keyword>
<dbReference type="EMBL" id="JBFTWV010000172">
    <property type="protein sequence ID" value="KAL2784654.1"/>
    <property type="molecule type" value="Genomic_DNA"/>
</dbReference>
<comment type="caution">
    <text evidence="1">The sequence shown here is derived from an EMBL/GenBank/DDBJ whole genome shotgun (WGS) entry which is preliminary data.</text>
</comment>
<proteinExistence type="predicted"/>